<dbReference type="NCBIfam" id="TIGR00071">
    <property type="entry name" value="hisT_truA"/>
    <property type="match status" value="1"/>
</dbReference>
<dbReference type="Gene3D" id="3.30.70.660">
    <property type="entry name" value="Pseudouridine synthase I, catalytic domain, C-terminal subdomain"/>
    <property type="match status" value="1"/>
</dbReference>
<keyword evidence="2 4" id="KW-0819">tRNA processing</keyword>
<evidence type="ECO:0000256" key="2">
    <source>
        <dbReference type="ARBA" id="ARBA00022694"/>
    </source>
</evidence>
<evidence type="ECO:0000256" key="3">
    <source>
        <dbReference type="ARBA" id="ARBA00023235"/>
    </source>
</evidence>
<dbReference type="Pfam" id="PF01416">
    <property type="entry name" value="PseudoU_synth_1"/>
    <property type="match status" value="1"/>
</dbReference>
<dbReference type="GO" id="GO:0160147">
    <property type="term" value="F:tRNA pseudouridine(38-40) synthase activity"/>
    <property type="evidence" value="ECO:0007669"/>
    <property type="project" value="UniProtKB-EC"/>
</dbReference>
<dbReference type="GO" id="GO:0003723">
    <property type="term" value="F:RNA binding"/>
    <property type="evidence" value="ECO:0007669"/>
    <property type="project" value="InterPro"/>
</dbReference>
<dbReference type="AlphaFoldDB" id="A0A5B8YPQ2"/>
<dbReference type="HAMAP" id="MF_00171">
    <property type="entry name" value="TruA"/>
    <property type="match status" value="1"/>
</dbReference>
<dbReference type="GO" id="GO:0031119">
    <property type="term" value="P:tRNA pseudouridine synthesis"/>
    <property type="evidence" value="ECO:0007669"/>
    <property type="project" value="UniProtKB-UniRule"/>
</dbReference>
<comment type="catalytic activity">
    <reaction evidence="4 7">
        <text>uridine(38/39/40) in tRNA = pseudouridine(38/39/40) in tRNA</text>
        <dbReference type="Rhea" id="RHEA:22376"/>
        <dbReference type="Rhea" id="RHEA-COMP:10085"/>
        <dbReference type="Rhea" id="RHEA-COMP:10087"/>
        <dbReference type="ChEBI" id="CHEBI:65314"/>
        <dbReference type="ChEBI" id="CHEBI:65315"/>
        <dbReference type="EC" id="5.4.99.12"/>
    </reaction>
</comment>
<evidence type="ECO:0000256" key="7">
    <source>
        <dbReference type="RuleBase" id="RU003792"/>
    </source>
</evidence>
<evidence type="ECO:0000313" key="9">
    <source>
        <dbReference type="EMBL" id="QED37869.1"/>
    </source>
</evidence>
<organism evidence="9 10">
    <name type="scientific">Antarcticibacterium arcticum</name>
    <dbReference type="NCBI Taxonomy" id="2585771"/>
    <lineage>
        <taxon>Bacteria</taxon>
        <taxon>Pseudomonadati</taxon>
        <taxon>Bacteroidota</taxon>
        <taxon>Flavobacteriia</taxon>
        <taxon>Flavobacteriales</taxon>
        <taxon>Flavobacteriaceae</taxon>
        <taxon>Antarcticibacterium</taxon>
    </lineage>
</organism>
<reference evidence="9 10" key="1">
    <citation type="submission" date="2019-08" db="EMBL/GenBank/DDBJ databases">
        <title>Antarcticibacterium arcticum sp. nov., a bacterium isolated from marine sediment of the Canadian Beaufort Sea.</title>
        <authorList>
            <person name="Lee Y.M."/>
            <person name="Baek K."/>
            <person name="Lee D.-H."/>
            <person name="Shin S.C."/>
            <person name="Jin Y.K."/>
            <person name="Park Y."/>
        </authorList>
    </citation>
    <scope>NUCLEOTIDE SEQUENCE [LARGE SCALE GENOMIC DNA]</scope>
    <source>
        <strain evidence="9 10">PAMC 28998</strain>
    </source>
</reference>
<dbReference type="InterPro" id="IPR020097">
    <property type="entry name" value="PsdUridine_synth_TruA_a/b_dom"/>
</dbReference>
<feature type="domain" description="Pseudouridine synthase I TruA alpha/beta" evidence="8">
    <location>
        <begin position="148"/>
        <end position="242"/>
    </location>
</feature>
<feature type="binding site" evidence="4 6">
    <location>
        <position position="109"/>
    </location>
    <ligand>
        <name>substrate</name>
    </ligand>
</feature>
<dbReference type="EMBL" id="CP042476">
    <property type="protein sequence ID" value="QED37869.1"/>
    <property type="molecule type" value="Genomic_DNA"/>
</dbReference>
<dbReference type="Proteomes" id="UP000321954">
    <property type="component" value="Chromosome"/>
</dbReference>
<dbReference type="SUPFAM" id="SSF55120">
    <property type="entry name" value="Pseudouridine synthase"/>
    <property type="match status" value="1"/>
</dbReference>
<comment type="similarity">
    <text evidence="1 4 7">Belongs to the tRNA pseudouridine synthase TruA family.</text>
</comment>
<comment type="function">
    <text evidence="4">Formation of pseudouridine at positions 38, 39 and 40 in the anticodon stem and loop of transfer RNAs.</text>
</comment>
<dbReference type="PANTHER" id="PTHR11142:SF0">
    <property type="entry name" value="TRNA PSEUDOURIDINE SYNTHASE-LIKE 1"/>
    <property type="match status" value="1"/>
</dbReference>
<evidence type="ECO:0000256" key="4">
    <source>
        <dbReference type="HAMAP-Rule" id="MF_00171"/>
    </source>
</evidence>
<keyword evidence="10" id="KW-1185">Reference proteome</keyword>
<dbReference type="FunFam" id="3.30.70.580:FF:000001">
    <property type="entry name" value="tRNA pseudouridine synthase A"/>
    <property type="match status" value="1"/>
</dbReference>
<evidence type="ECO:0000259" key="8">
    <source>
        <dbReference type="Pfam" id="PF01416"/>
    </source>
</evidence>
<dbReference type="CDD" id="cd02570">
    <property type="entry name" value="PseudoU_synth_EcTruA"/>
    <property type="match status" value="1"/>
</dbReference>
<dbReference type="OrthoDB" id="9811823at2"/>
<evidence type="ECO:0000256" key="1">
    <source>
        <dbReference type="ARBA" id="ARBA00009375"/>
    </source>
</evidence>
<sequence length="248" mass="28602">MRYFIELAYNGKCYHGWQYQPAAVSVQETLEKSLFTILQQETPVVGAGRTDTGVHASQYFAHFDSVEIKDGKSFLYKLNSVLPADISVKDLFEVHPEAHARFDAVSRSYKYYIIQHKDPFLAERAHFVKNELDLERMNRAAATLKDYTDFKCFSKSKTDVKTYNCSIMHAQWKKEQEMWVFHITADRFLRNMVRAIVGTLLEIGLHKLDVEDLHRILESRDRQQAGTSVPAKALFLTGIDYPATIVKN</sequence>
<dbReference type="InterPro" id="IPR020094">
    <property type="entry name" value="TruA/RsuA/RluB/E/F_N"/>
</dbReference>
<dbReference type="EC" id="5.4.99.12" evidence="4"/>
<dbReference type="PIRSF" id="PIRSF001430">
    <property type="entry name" value="tRNA_psdUrid_synth"/>
    <property type="match status" value="1"/>
</dbReference>
<comment type="caution">
    <text evidence="4">Lacks conserved residue(s) required for the propagation of feature annotation.</text>
</comment>
<dbReference type="KEGG" id="anp:FK178_09095"/>
<name>A0A5B8YPQ2_9FLAO</name>
<dbReference type="InterPro" id="IPR020095">
    <property type="entry name" value="PsdUridine_synth_TruA_C"/>
</dbReference>
<accession>A0A5B8YPQ2</accession>
<evidence type="ECO:0000256" key="5">
    <source>
        <dbReference type="PIRSR" id="PIRSR001430-1"/>
    </source>
</evidence>
<gene>
    <name evidence="4 9" type="primary">truA</name>
    <name evidence="9" type="ORF">FK178_09095</name>
</gene>
<dbReference type="Gene3D" id="3.30.70.580">
    <property type="entry name" value="Pseudouridine synthase I, catalytic domain, N-terminal subdomain"/>
    <property type="match status" value="1"/>
</dbReference>
<dbReference type="InterPro" id="IPR020103">
    <property type="entry name" value="PsdUridine_synth_cat_dom_sf"/>
</dbReference>
<evidence type="ECO:0000256" key="6">
    <source>
        <dbReference type="PIRSR" id="PIRSR001430-2"/>
    </source>
</evidence>
<dbReference type="PANTHER" id="PTHR11142">
    <property type="entry name" value="PSEUDOURIDYLATE SYNTHASE"/>
    <property type="match status" value="1"/>
</dbReference>
<feature type="active site" description="Nucleophile" evidence="4 5">
    <location>
        <position position="51"/>
    </location>
</feature>
<protein>
    <recommendedName>
        <fullName evidence="4">tRNA pseudouridine synthase A</fullName>
        <ecNumber evidence="4">5.4.99.12</ecNumber>
    </recommendedName>
    <alternativeName>
        <fullName evidence="4">tRNA pseudouridine(38-40) synthase</fullName>
    </alternativeName>
    <alternativeName>
        <fullName evidence="4">tRNA pseudouridylate synthase I</fullName>
    </alternativeName>
    <alternativeName>
        <fullName evidence="4">tRNA-uridine isomerase I</fullName>
    </alternativeName>
</protein>
<comment type="subunit">
    <text evidence="4">Homodimer.</text>
</comment>
<keyword evidence="3 4" id="KW-0413">Isomerase</keyword>
<evidence type="ECO:0000313" key="10">
    <source>
        <dbReference type="Proteomes" id="UP000321954"/>
    </source>
</evidence>
<dbReference type="InterPro" id="IPR001406">
    <property type="entry name" value="PsdUridine_synth_TruA"/>
</dbReference>
<proteinExistence type="inferred from homology"/>
<dbReference type="RefSeq" id="WP_146833840.1">
    <property type="nucleotide sequence ID" value="NZ_CP042476.1"/>
</dbReference>